<dbReference type="Pfam" id="PF13185">
    <property type="entry name" value="GAF_2"/>
    <property type="match status" value="1"/>
</dbReference>
<dbReference type="Proteomes" id="UP001316087">
    <property type="component" value="Unassembled WGS sequence"/>
</dbReference>
<evidence type="ECO:0000259" key="1">
    <source>
        <dbReference type="PROSITE" id="PS50883"/>
    </source>
</evidence>
<evidence type="ECO:0000313" key="2">
    <source>
        <dbReference type="EMBL" id="MCH7322919.1"/>
    </source>
</evidence>
<dbReference type="InterPro" id="IPR035919">
    <property type="entry name" value="EAL_sf"/>
</dbReference>
<dbReference type="Gene3D" id="3.20.20.450">
    <property type="entry name" value="EAL domain"/>
    <property type="match status" value="1"/>
</dbReference>
<feature type="domain" description="EAL" evidence="1">
    <location>
        <begin position="193"/>
        <end position="444"/>
    </location>
</feature>
<dbReference type="Pfam" id="PF00563">
    <property type="entry name" value="EAL"/>
    <property type="match status" value="1"/>
</dbReference>
<dbReference type="SMART" id="SM00052">
    <property type="entry name" value="EAL"/>
    <property type="match status" value="1"/>
</dbReference>
<dbReference type="InterPro" id="IPR001633">
    <property type="entry name" value="EAL_dom"/>
</dbReference>
<organism evidence="2 3">
    <name type="scientific">Solibacillus palustris</name>
    <dbReference type="NCBI Taxonomy" id="2908203"/>
    <lineage>
        <taxon>Bacteria</taxon>
        <taxon>Bacillati</taxon>
        <taxon>Bacillota</taxon>
        <taxon>Bacilli</taxon>
        <taxon>Bacillales</taxon>
        <taxon>Caryophanaceae</taxon>
        <taxon>Solibacillus</taxon>
    </lineage>
</organism>
<dbReference type="PANTHER" id="PTHR33121">
    <property type="entry name" value="CYCLIC DI-GMP PHOSPHODIESTERASE PDEF"/>
    <property type="match status" value="1"/>
</dbReference>
<dbReference type="SUPFAM" id="SSF141868">
    <property type="entry name" value="EAL domain-like"/>
    <property type="match status" value="1"/>
</dbReference>
<dbReference type="SUPFAM" id="SSF55781">
    <property type="entry name" value="GAF domain-like"/>
    <property type="match status" value="1"/>
</dbReference>
<dbReference type="EMBL" id="JAKZFC010000005">
    <property type="protein sequence ID" value="MCH7322919.1"/>
    <property type="molecule type" value="Genomic_DNA"/>
</dbReference>
<dbReference type="PANTHER" id="PTHR33121:SF70">
    <property type="entry name" value="SIGNALING PROTEIN YKOW"/>
    <property type="match status" value="1"/>
</dbReference>
<protein>
    <submittedName>
        <fullName evidence="2">EAL domain-containing protein</fullName>
    </submittedName>
</protein>
<reference evidence="2 3" key="1">
    <citation type="submission" date="2022-03" db="EMBL/GenBank/DDBJ databases">
        <authorList>
            <person name="Jo J.-H."/>
            <person name="Im W.-T."/>
        </authorList>
    </citation>
    <scope>NUCLEOTIDE SEQUENCE [LARGE SCALE GENOMIC DNA]</scope>
    <source>
        <strain evidence="2 3">MA9</strain>
    </source>
</reference>
<accession>A0ABS9UF11</accession>
<evidence type="ECO:0000313" key="3">
    <source>
        <dbReference type="Proteomes" id="UP001316087"/>
    </source>
</evidence>
<proteinExistence type="predicted"/>
<keyword evidence="3" id="KW-1185">Reference proteome</keyword>
<dbReference type="InterPro" id="IPR050706">
    <property type="entry name" value="Cyclic-di-GMP_PDE-like"/>
</dbReference>
<gene>
    <name evidence="2" type="ORF">LZ480_13645</name>
</gene>
<sequence>MMITVQKSLFENQTTIIHMISSGMPLNKILNFIVNSIENSCDPFSLYGAIMLYNPTLNQLGETVSSSLPTNFINSMEPVEVSPYGGSCGAAAYLKQPVIVSDIENNPILEKQRNNAIVHGFRACFSTPLLSSKNELLGTIAIYSRDLGNPVEKTLHAVDFYSKLASMAIEISNNSNCTPLYSFEIDNRLKEKNEKVLTELYTALENEEFEVYFQPFFGVNEQLLAVEALIRWNHPHLGLLSPASFLPVAEETGFILNIEKWILTQSIYKLKKLHQYGWPDLSLSVNISAQQFDNPRFPEMVAELLERMSLQPKNLTLEVTERFLIHQENVDTVNRLRATGIKLSIDDFGTSYSSLKYLKELKIDEIKIDRSFISNLEMDETSQKIVKMMITLGHQLNLNIVAEGVETEKQLQLLKKMKCDSFQGFLFSKPISFDHLKNNFLSSKK</sequence>
<dbReference type="InterPro" id="IPR003018">
    <property type="entry name" value="GAF"/>
</dbReference>
<dbReference type="Gene3D" id="3.30.450.40">
    <property type="match status" value="1"/>
</dbReference>
<dbReference type="RefSeq" id="WP_241370071.1">
    <property type="nucleotide sequence ID" value="NZ_JAKZFC010000005.1"/>
</dbReference>
<comment type="caution">
    <text evidence="2">The sequence shown here is derived from an EMBL/GenBank/DDBJ whole genome shotgun (WGS) entry which is preliminary data.</text>
</comment>
<dbReference type="InterPro" id="IPR029016">
    <property type="entry name" value="GAF-like_dom_sf"/>
</dbReference>
<name>A0ABS9UF11_9BACL</name>
<dbReference type="PROSITE" id="PS50883">
    <property type="entry name" value="EAL"/>
    <property type="match status" value="1"/>
</dbReference>
<dbReference type="CDD" id="cd01948">
    <property type="entry name" value="EAL"/>
    <property type="match status" value="1"/>
</dbReference>